<dbReference type="Proteomes" id="UP000194127">
    <property type="component" value="Unassembled WGS sequence"/>
</dbReference>
<sequence length="404" mass="45321">MVYELQRSPLRKLYILLHKLETYVFRIPLWYLKSIPRPLRPRASWSATKAYLMPYLNYWHDFGPIGERVGPMHSWPDYRAIPDTPGVKAVWLDPTPQLVVGDVKQWAERGNVQPIRIPGYWYDKDGHDTPIGAPPEPGEKVVLYLHGGGLITESAHPSNFMSVVPLSIMRHCSAKRALSVEYRLVELSPEANPFPAALFDCLAGYHYLVDVLGFSPDSIIVAGDSAGGLLTLTLACYLIDNLSEFSTRMRVPPSPPASALVLLSPWCDLGTSHETPGSSLVTFSYDFMPDQRKGLVFAARQAYLRSLPPDSGETNPYVSPASRHPECHASFKGFPRTFVTTGGAERLLDQDRTLVEYLRRDLGPDSVVYYEATDALHDYIHFPQFPQEAAETQKMLKALEAFLE</sequence>
<dbReference type="Pfam" id="PF07859">
    <property type="entry name" value="Abhydrolase_3"/>
    <property type="match status" value="1"/>
</dbReference>
<evidence type="ECO:0000313" key="6">
    <source>
        <dbReference type="Proteomes" id="UP000194127"/>
    </source>
</evidence>
<dbReference type="GeneID" id="36325341"/>
<dbReference type="GO" id="GO:0016787">
    <property type="term" value="F:hydrolase activity"/>
    <property type="evidence" value="ECO:0007669"/>
    <property type="project" value="UniProtKB-KW"/>
</dbReference>
<proteinExistence type="inferred from homology"/>
<organism evidence="5 6">
    <name type="scientific">Postia placenta MAD-698-R-SB12</name>
    <dbReference type="NCBI Taxonomy" id="670580"/>
    <lineage>
        <taxon>Eukaryota</taxon>
        <taxon>Fungi</taxon>
        <taxon>Dikarya</taxon>
        <taxon>Basidiomycota</taxon>
        <taxon>Agaricomycotina</taxon>
        <taxon>Agaricomycetes</taxon>
        <taxon>Polyporales</taxon>
        <taxon>Adustoporiaceae</taxon>
        <taxon>Rhodonia</taxon>
    </lineage>
</organism>
<evidence type="ECO:0000256" key="1">
    <source>
        <dbReference type="ARBA" id="ARBA00010515"/>
    </source>
</evidence>
<dbReference type="PROSITE" id="PS01174">
    <property type="entry name" value="LIPASE_GDXG_SER"/>
    <property type="match status" value="1"/>
</dbReference>
<protein>
    <recommendedName>
        <fullName evidence="4">Alpha/beta hydrolase fold-3 domain-containing protein</fullName>
    </recommendedName>
</protein>
<dbReference type="InterPro" id="IPR029058">
    <property type="entry name" value="AB_hydrolase_fold"/>
</dbReference>
<reference evidence="5 6" key="1">
    <citation type="submission" date="2017-04" db="EMBL/GenBank/DDBJ databases">
        <title>Genome Sequence of the Model Brown-Rot Fungus Postia placenta SB12.</title>
        <authorList>
            <consortium name="DOE Joint Genome Institute"/>
            <person name="Gaskell J."/>
            <person name="Kersten P."/>
            <person name="Larrondo L.F."/>
            <person name="Canessa P."/>
            <person name="Martinez D."/>
            <person name="Hibbett D."/>
            <person name="Schmoll M."/>
            <person name="Kubicek C.P."/>
            <person name="Martinez A.T."/>
            <person name="Yadav J."/>
            <person name="Master E."/>
            <person name="Magnuson J.K."/>
            <person name="James T."/>
            <person name="Yaver D."/>
            <person name="Berka R."/>
            <person name="Labutti K."/>
            <person name="Lipzen A."/>
            <person name="Aerts A."/>
            <person name="Barry K."/>
            <person name="Henrissat B."/>
            <person name="Blanchette R."/>
            <person name="Grigoriev I."/>
            <person name="Cullen D."/>
        </authorList>
    </citation>
    <scope>NUCLEOTIDE SEQUENCE [LARGE SCALE GENOMIC DNA]</scope>
    <source>
        <strain evidence="5 6">MAD-698-R-SB12</strain>
    </source>
</reference>
<accession>A0A1X6NDM8</accession>
<evidence type="ECO:0000259" key="4">
    <source>
        <dbReference type="Pfam" id="PF07859"/>
    </source>
</evidence>
<evidence type="ECO:0000256" key="2">
    <source>
        <dbReference type="ARBA" id="ARBA00022801"/>
    </source>
</evidence>
<dbReference type="PANTHER" id="PTHR48081:SF8">
    <property type="entry name" value="ALPHA_BETA HYDROLASE FOLD-3 DOMAIN-CONTAINING PROTEIN-RELATED"/>
    <property type="match status" value="1"/>
</dbReference>
<dbReference type="EMBL" id="KZ110592">
    <property type="protein sequence ID" value="OSX66739.1"/>
    <property type="molecule type" value="Genomic_DNA"/>
</dbReference>
<feature type="active site" evidence="3">
    <location>
        <position position="225"/>
    </location>
</feature>
<dbReference type="InterPro" id="IPR050300">
    <property type="entry name" value="GDXG_lipolytic_enzyme"/>
</dbReference>
<evidence type="ECO:0000313" key="5">
    <source>
        <dbReference type="EMBL" id="OSX66739.1"/>
    </source>
</evidence>
<dbReference type="AlphaFoldDB" id="A0A1X6NDM8"/>
<dbReference type="RefSeq" id="XP_024343533.1">
    <property type="nucleotide sequence ID" value="XM_024480391.1"/>
</dbReference>
<dbReference type="OrthoDB" id="2152029at2759"/>
<dbReference type="SUPFAM" id="SSF53474">
    <property type="entry name" value="alpha/beta-Hydrolases"/>
    <property type="match status" value="1"/>
</dbReference>
<evidence type="ECO:0000256" key="3">
    <source>
        <dbReference type="PROSITE-ProRule" id="PRU10038"/>
    </source>
</evidence>
<comment type="similarity">
    <text evidence="1">Belongs to the 'GDXG' lipolytic enzyme family.</text>
</comment>
<dbReference type="STRING" id="670580.A0A1X6NDM8"/>
<feature type="domain" description="Alpha/beta hydrolase fold-3" evidence="4">
    <location>
        <begin position="142"/>
        <end position="379"/>
    </location>
</feature>
<dbReference type="InterPro" id="IPR033140">
    <property type="entry name" value="Lipase_GDXG_put_SER_AS"/>
</dbReference>
<gene>
    <name evidence="5" type="ORF">POSPLADRAFT_1053354</name>
</gene>
<dbReference type="InterPro" id="IPR013094">
    <property type="entry name" value="AB_hydrolase_3"/>
</dbReference>
<dbReference type="PANTHER" id="PTHR48081">
    <property type="entry name" value="AB HYDROLASE SUPERFAMILY PROTEIN C4A8.06C"/>
    <property type="match status" value="1"/>
</dbReference>
<dbReference type="Gene3D" id="3.40.50.1820">
    <property type="entry name" value="alpha/beta hydrolase"/>
    <property type="match status" value="1"/>
</dbReference>
<keyword evidence="2" id="KW-0378">Hydrolase</keyword>
<name>A0A1X6NDM8_9APHY</name>
<keyword evidence="6" id="KW-1185">Reference proteome</keyword>